<keyword evidence="5 9" id="KW-0805">Transcription regulation</keyword>
<feature type="domain" description="Helicase C-terminal" evidence="11">
    <location>
        <begin position="481"/>
        <end position="635"/>
    </location>
</feature>
<keyword evidence="6 9" id="KW-0238">DNA-binding</keyword>
<protein>
    <recommendedName>
        <fullName evidence="9">RNA polymerase-associated protein RapA</fullName>
        <ecNumber evidence="9">3.6.4.-</ecNumber>
    </recommendedName>
    <alternativeName>
        <fullName evidence="9">ATP-dependent helicase HepA</fullName>
    </alternativeName>
</protein>
<dbReference type="NCBIfam" id="NF003426">
    <property type="entry name" value="PRK04914.1"/>
    <property type="match status" value="1"/>
</dbReference>
<dbReference type="InterPro" id="IPR040766">
    <property type="entry name" value="Tudor_2_RapA"/>
</dbReference>
<dbReference type="PROSITE" id="PS51192">
    <property type="entry name" value="HELICASE_ATP_BIND_1"/>
    <property type="match status" value="1"/>
</dbReference>
<dbReference type="EC" id="3.6.4.-" evidence="9"/>
<sequence length="960" mass="108548">MPFALGQRWISDSESELGLGTIVALEGRTISVLFPANGENRVYARQEAPITRVRFNPGDQVNSAEGWSLKVQDIEEVDGILLYVGLHSETGELSVLKETFLDHNIRFNKPQDRLFAGQIDRFRNFELRYDTLKNRFEQQRSELRGLQGPRVSLIPHQFHIAQEVAARYAPRVLLADEVGLGKTIEAGLILHQQLITGRAKRVLIVVPGALLYQWLVEMLRRFNLQFSIFDEERCNNTQSDTGNPFDDEQLVLCSLDYLTANPNRAAQVNASQWDLLVVDEAHHLIWDEQQPSNEYSLVEALATTIPGVLLLTATPEQLGHESHFARLRLLDPSRYHDYQDFIREESTYKGIAELAAKVIDNNHFDNAMANQLTEVLSEQDIEPLISVFNSDSNAIEQQQAVRAEILQHLVDRHGTGRILFRNTRSHVKGFPVRLLESYPLHLPQEYQELSFDNLEDNLRPHIAYQTQVPHSLQNWFDFDPRIDWLLGFLSANKRQKVLLICKDAATAMAIEDEARTREGIRGTVFHEGMSILERDKAAAYFAQDEAGAQLMVCSEIGSEGRNFQFSHHLVMFDLPEHPDLLEQRIGRLDRIGQEFDVQIHVPYFEETGQAALLRWYHEGINAFESSCATGANLFQRFQDKVFNFVENKDGSSSEFEALIKETKAQQSLLKTELESGRDRLLEISSAGRTEVQPLLKQLEKDQESTAYLSYILGLFDVLGIHQDDLDETSLLLRPGEHMLVDSLHSLPADGVAVTFSRDIALAREELSYLSWEHPLIISAMDAVLSTECGSTSVALLKNKALPLGSFFVECIYTSQTNAPANLAMDRFLGQAPLRILLDQNGRDLSQQVAFATLHAQLSPVNRHIGTKLVAASQAAIFELVSQAELAATTVLEQRVAQSQQELNEHLDYEIQRLEALQAINPSIRSSEIVHLQDVKDKAQEYLNNAQLKLEGLRFVIVSHQ</sequence>
<dbReference type="SUPFAM" id="SSF52540">
    <property type="entry name" value="P-loop containing nucleoside triphosphate hydrolases"/>
    <property type="match status" value="2"/>
</dbReference>
<dbReference type="InterPro" id="IPR022737">
    <property type="entry name" value="RapA_C"/>
</dbReference>
<evidence type="ECO:0000259" key="10">
    <source>
        <dbReference type="PROSITE" id="PS51192"/>
    </source>
</evidence>
<dbReference type="CDD" id="cd18793">
    <property type="entry name" value="SF2_C_SNF"/>
    <property type="match status" value="1"/>
</dbReference>
<dbReference type="Gene3D" id="6.10.140.1500">
    <property type="match status" value="1"/>
</dbReference>
<dbReference type="Gene3D" id="3.40.50.10810">
    <property type="entry name" value="Tandem AAA-ATPase domain"/>
    <property type="match status" value="1"/>
</dbReference>
<dbReference type="Gene3D" id="6.10.140.2230">
    <property type="match status" value="1"/>
</dbReference>
<dbReference type="CDD" id="cd18011">
    <property type="entry name" value="DEXDc_RapA"/>
    <property type="match status" value="1"/>
</dbReference>
<evidence type="ECO:0000256" key="3">
    <source>
        <dbReference type="ARBA" id="ARBA00022806"/>
    </source>
</evidence>
<evidence type="ECO:0000256" key="5">
    <source>
        <dbReference type="ARBA" id="ARBA00023015"/>
    </source>
</evidence>
<dbReference type="PROSITE" id="PS51194">
    <property type="entry name" value="HELICASE_CTER"/>
    <property type="match status" value="1"/>
</dbReference>
<dbReference type="GO" id="GO:0006355">
    <property type="term" value="P:regulation of DNA-templated transcription"/>
    <property type="evidence" value="ECO:0007669"/>
    <property type="project" value="UniProtKB-UniRule"/>
</dbReference>
<comment type="subunit">
    <text evidence="9">Interacts with the RNAP. Has a higher affinity for the core RNAP than for the holoenzyme. Its ATPase activity is stimulated by binding to RNAP.</text>
</comment>
<keyword evidence="3 9" id="KW-0347">Helicase</keyword>
<evidence type="ECO:0000256" key="2">
    <source>
        <dbReference type="ARBA" id="ARBA00022801"/>
    </source>
</evidence>
<dbReference type="Pfam" id="PF18337">
    <property type="entry name" value="Tudor_RapA"/>
    <property type="match status" value="1"/>
</dbReference>
<comment type="similarity">
    <text evidence="9">Belongs to the SNF2/RAD54 helicase family. RapA subfamily.</text>
</comment>
<keyword evidence="4 9" id="KW-0067">ATP-binding</keyword>
<dbReference type="EMBL" id="RAQO01000009">
    <property type="protein sequence ID" value="RKF14548.1"/>
    <property type="molecule type" value="Genomic_DNA"/>
</dbReference>
<evidence type="ECO:0000313" key="13">
    <source>
        <dbReference type="Proteomes" id="UP000286482"/>
    </source>
</evidence>
<evidence type="ECO:0000256" key="6">
    <source>
        <dbReference type="ARBA" id="ARBA00023125"/>
    </source>
</evidence>
<dbReference type="OrthoDB" id="9814088at2"/>
<dbReference type="InterPro" id="IPR001650">
    <property type="entry name" value="Helicase_C-like"/>
</dbReference>
<dbReference type="InterPro" id="IPR000330">
    <property type="entry name" value="SNF2_N"/>
</dbReference>
<dbReference type="GO" id="GO:0005524">
    <property type="term" value="F:ATP binding"/>
    <property type="evidence" value="ECO:0007669"/>
    <property type="project" value="UniProtKB-UniRule"/>
</dbReference>
<dbReference type="PANTHER" id="PTHR45766:SF6">
    <property type="entry name" value="SWI_SNF-RELATED MATRIX-ASSOCIATED ACTIN-DEPENDENT REGULATOR OF CHROMATIN SUBFAMILY A-LIKE PROTEIN 1"/>
    <property type="match status" value="1"/>
</dbReference>
<keyword evidence="8 9" id="KW-0804">Transcription</keyword>
<dbReference type="InterPro" id="IPR014001">
    <property type="entry name" value="Helicase_ATP-bd"/>
</dbReference>
<dbReference type="InterPro" id="IPR057342">
    <property type="entry name" value="DEXDc_RapA"/>
</dbReference>
<evidence type="ECO:0000256" key="9">
    <source>
        <dbReference type="HAMAP-Rule" id="MF_01821"/>
    </source>
</evidence>
<proteinExistence type="inferred from homology"/>
<dbReference type="Gene3D" id="2.30.30.930">
    <property type="match status" value="1"/>
</dbReference>
<accession>A0A420E7W4</accession>
<feature type="domain" description="Helicase ATP-binding" evidence="10">
    <location>
        <begin position="163"/>
        <end position="333"/>
    </location>
</feature>
<dbReference type="InterPro" id="IPR038718">
    <property type="entry name" value="SNF2-like_sf"/>
</dbReference>
<dbReference type="GO" id="GO:0004386">
    <property type="term" value="F:helicase activity"/>
    <property type="evidence" value="ECO:0007669"/>
    <property type="project" value="UniProtKB-UniRule"/>
</dbReference>
<dbReference type="InterPro" id="IPR023949">
    <property type="entry name" value="Helicase_RapA"/>
</dbReference>
<dbReference type="PANTHER" id="PTHR45766">
    <property type="entry name" value="DNA ANNEALING HELICASE AND ENDONUCLEASE ZRANB3 FAMILY MEMBER"/>
    <property type="match status" value="1"/>
</dbReference>
<dbReference type="HAMAP" id="MF_01821">
    <property type="entry name" value="Helicase_RapA"/>
    <property type="match status" value="1"/>
</dbReference>
<keyword evidence="7 9" id="KW-0010">Activator</keyword>
<dbReference type="InterPro" id="IPR040765">
    <property type="entry name" value="Tudor_1_RapA"/>
</dbReference>
<dbReference type="Pfam" id="PF18339">
    <property type="entry name" value="Tudor_1_RapA"/>
    <property type="match status" value="1"/>
</dbReference>
<dbReference type="Proteomes" id="UP000286482">
    <property type="component" value="Unassembled WGS sequence"/>
</dbReference>
<evidence type="ECO:0000256" key="8">
    <source>
        <dbReference type="ARBA" id="ARBA00023163"/>
    </source>
</evidence>
<dbReference type="GO" id="GO:0016817">
    <property type="term" value="F:hydrolase activity, acting on acid anhydrides"/>
    <property type="evidence" value="ECO:0007669"/>
    <property type="project" value="InterPro"/>
</dbReference>
<dbReference type="Pfam" id="PF00271">
    <property type="entry name" value="Helicase_C"/>
    <property type="match status" value="1"/>
</dbReference>
<dbReference type="Pfam" id="PF00176">
    <property type="entry name" value="SNF2-rel_dom"/>
    <property type="match status" value="1"/>
</dbReference>
<dbReference type="Pfam" id="PF12137">
    <property type="entry name" value="RapA_C"/>
    <property type="match status" value="1"/>
</dbReference>
<evidence type="ECO:0000259" key="11">
    <source>
        <dbReference type="PROSITE" id="PS51194"/>
    </source>
</evidence>
<dbReference type="InterPro" id="IPR049730">
    <property type="entry name" value="SNF2/RAD54-like_C"/>
</dbReference>
<keyword evidence="1 9" id="KW-0547">Nucleotide-binding</keyword>
<dbReference type="Gene3D" id="3.30.360.80">
    <property type="match status" value="1"/>
</dbReference>
<gene>
    <name evidence="9 12" type="primary">rapA</name>
    <name evidence="12" type="ORF">DBZ36_18045</name>
</gene>
<dbReference type="InterPro" id="IPR027417">
    <property type="entry name" value="P-loop_NTPase"/>
</dbReference>
<comment type="caution">
    <text evidence="12">The sequence shown here is derived from an EMBL/GenBank/DDBJ whole genome shotgun (WGS) entry which is preliminary data.</text>
</comment>
<evidence type="ECO:0000256" key="1">
    <source>
        <dbReference type="ARBA" id="ARBA00022741"/>
    </source>
</evidence>
<reference evidence="12 13" key="1">
    <citation type="submission" date="2018-09" db="EMBL/GenBank/DDBJ databases">
        <authorList>
            <person name="Wang Z."/>
        </authorList>
    </citation>
    <scope>NUCLEOTIDE SEQUENCE [LARGE SCALE GENOMIC DNA]</scope>
    <source>
        <strain evidence="12 13">ALS 81</strain>
    </source>
</reference>
<dbReference type="AlphaFoldDB" id="A0A420E7W4"/>
<feature type="binding site" evidence="9">
    <location>
        <begin position="176"/>
        <end position="183"/>
    </location>
    <ligand>
        <name>ATP</name>
        <dbReference type="ChEBI" id="CHEBI:30616"/>
    </ligand>
</feature>
<evidence type="ECO:0000313" key="12">
    <source>
        <dbReference type="EMBL" id="RKF14548.1"/>
    </source>
</evidence>
<comment type="function">
    <text evidence="9">Transcription regulator that activates transcription by stimulating RNA polymerase (RNAP) recycling in case of stress conditions such as supercoiled DNA or high salt concentrations. Probably acts by releasing the RNAP, when it is trapped or immobilized on tightly supercoiled DNA. Does not activate transcription on linear DNA. Probably not involved in DNA repair.</text>
</comment>
<dbReference type="Gene3D" id="2.30.30.140">
    <property type="match status" value="1"/>
</dbReference>
<keyword evidence="13" id="KW-1185">Reference proteome</keyword>
<dbReference type="RefSeq" id="WP_120356359.1">
    <property type="nucleotide sequence ID" value="NZ_RAQO01000009.1"/>
</dbReference>
<evidence type="ECO:0000256" key="7">
    <source>
        <dbReference type="ARBA" id="ARBA00023159"/>
    </source>
</evidence>
<dbReference type="SMART" id="SM00487">
    <property type="entry name" value="DEXDc"/>
    <property type="match status" value="1"/>
</dbReference>
<dbReference type="Gene3D" id="3.40.50.300">
    <property type="entry name" value="P-loop containing nucleotide triphosphate hydrolases"/>
    <property type="match status" value="1"/>
</dbReference>
<organism evidence="12 13">
    <name type="scientific">Alginatibacterium sediminis</name>
    <dbReference type="NCBI Taxonomy" id="2164068"/>
    <lineage>
        <taxon>Bacteria</taxon>
        <taxon>Pseudomonadati</taxon>
        <taxon>Pseudomonadota</taxon>
        <taxon>Gammaproteobacteria</taxon>
        <taxon>Alteromonadales</taxon>
        <taxon>Alteromonadaceae</taxon>
        <taxon>Alginatibacterium</taxon>
    </lineage>
</organism>
<name>A0A420E7W4_9ALTE</name>
<dbReference type="GO" id="GO:0003677">
    <property type="term" value="F:DNA binding"/>
    <property type="evidence" value="ECO:0007669"/>
    <property type="project" value="UniProtKB-KW"/>
</dbReference>
<keyword evidence="2 9" id="KW-0378">Hydrolase</keyword>
<feature type="short sequence motif" description="DEAH box" evidence="9">
    <location>
        <begin position="279"/>
        <end position="282"/>
    </location>
</feature>
<evidence type="ECO:0000256" key="4">
    <source>
        <dbReference type="ARBA" id="ARBA00022840"/>
    </source>
</evidence>
<dbReference type="SMART" id="SM00490">
    <property type="entry name" value="HELICc"/>
    <property type="match status" value="1"/>
</dbReference>